<evidence type="ECO:0000259" key="6">
    <source>
        <dbReference type="Pfam" id="PF15511"/>
    </source>
</evidence>
<evidence type="ECO:0000313" key="8">
    <source>
        <dbReference type="Proteomes" id="UP001174936"/>
    </source>
</evidence>
<dbReference type="GO" id="GO:0071821">
    <property type="term" value="C:FANCM-MHF complex"/>
    <property type="evidence" value="ECO:0007669"/>
    <property type="project" value="TreeGrafter"/>
</dbReference>
<keyword evidence="8" id="KW-1185">Reference proteome</keyword>
<name>A0AA40CYN8_9PEZI</name>
<organism evidence="7 8">
    <name type="scientific">Cercophora newfieldiana</name>
    <dbReference type="NCBI Taxonomy" id="92897"/>
    <lineage>
        <taxon>Eukaryota</taxon>
        <taxon>Fungi</taxon>
        <taxon>Dikarya</taxon>
        <taxon>Ascomycota</taxon>
        <taxon>Pezizomycotina</taxon>
        <taxon>Sordariomycetes</taxon>
        <taxon>Sordariomycetidae</taxon>
        <taxon>Sordariales</taxon>
        <taxon>Lasiosphaeriaceae</taxon>
        <taxon>Cercophora</taxon>
    </lineage>
</organism>
<evidence type="ECO:0000256" key="1">
    <source>
        <dbReference type="ARBA" id="ARBA00004123"/>
    </source>
</evidence>
<sequence>MARESHPPRPSAGTGTGTSALPTAAATATTTPSRRAVSTDAIPPSTAARTLTPGSHHTLPRFAAGLSASARKQPGPSATPHARAAFRTINSQRAAAVNTPHRQGAGGRRRSARELRETPRNFLLPLGRVLARNTEVIVSSSSATKGGRGEDTVLEEEEGGYDDEEEEEELPKRPRLSLPIDEDEDDDDDLRPHRSAGLEDENFTMQSIEMPRRAYSEQPSRLSMGSMRYSDFGDGLGVLAEVGEDVGIDSGFFPPMEGIDEGNFELEEMPLFERSELDIARRETLVRDSDFEFEVPLGMDENTVVLAPQIGESPVRQPEDHDEPEPMLHSRSGADDSSVADGDAGGFSSGAEDVDVDVGVEQEEVTAKSAAKRPAKKKTTKMSKYGIEYPSLPQGVVKRLATTFAKTSGAKGKITPDALKAIMQASDWFFEQVGDDLQAYAKHAHRKTIEESDMLTLMKRYVLFLYMNGYLRTGSQMTPFALAQRHLPRELLQDLRMTPPVPLKKRRKTGGDAEDEDVT</sequence>
<feature type="region of interest" description="Disordered" evidence="5">
    <location>
        <begin position="133"/>
        <end position="201"/>
    </location>
</feature>
<dbReference type="PANTHER" id="PTHR22980:SF5">
    <property type="entry name" value="CENP-T_HISTONE H4 HISTONE FOLD DOMAIN-CONTAINING PROTEIN"/>
    <property type="match status" value="1"/>
</dbReference>
<dbReference type="Gene3D" id="1.10.20.10">
    <property type="entry name" value="Histone, subunit A"/>
    <property type="match status" value="1"/>
</dbReference>
<dbReference type="CDD" id="cd22920">
    <property type="entry name" value="HFD_CENP-T"/>
    <property type="match status" value="1"/>
</dbReference>
<dbReference type="GO" id="GO:0046982">
    <property type="term" value="F:protein heterodimerization activity"/>
    <property type="evidence" value="ECO:0007669"/>
    <property type="project" value="InterPro"/>
</dbReference>
<protein>
    <submittedName>
        <fullName evidence="7">Centromere kinetochore component CENP-T-domain-containing protein</fullName>
    </submittedName>
</protein>
<keyword evidence="3" id="KW-0158">Chromosome</keyword>
<dbReference type="InterPro" id="IPR035425">
    <property type="entry name" value="CENP-T/H4_C"/>
</dbReference>
<evidence type="ECO:0000256" key="2">
    <source>
        <dbReference type="ARBA" id="ARBA00004286"/>
    </source>
</evidence>
<feature type="region of interest" description="Disordered" evidence="5">
    <location>
        <begin position="1"/>
        <end position="121"/>
    </location>
</feature>
<dbReference type="GO" id="GO:0005694">
    <property type="term" value="C:chromosome"/>
    <property type="evidence" value="ECO:0007669"/>
    <property type="project" value="UniProtKB-SubCell"/>
</dbReference>
<dbReference type="SUPFAM" id="SSF47113">
    <property type="entry name" value="Histone-fold"/>
    <property type="match status" value="1"/>
</dbReference>
<feature type="compositionally biased region" description="Low complexity" evidence="5">
    <location>
        <begin position="11"/>
        <end position="36"/>
    </location>
</feature>
<dbReference type="PANTHER" id="PTHR22980">
    <property type="entry name" value="CORTISTATIN"/>
    <property type="match status" value="1"/>
</dbReference>
<dbReference type="GO" id="GO:0003682">
    <property type="term" value="F:chromatin binding"/>
    <property type="evidence" value="ECO:0007669"/>
    <property type="project" value="TreeGrafter"/>
</dbReference>
<comment type="caution">
    <text evidence="7">The sequence shown here is derived from an EMBL/GenBank/DDBJ whole genome shotgun (WGS) entry which is preliminary data.</text>
</comment>
<feature type="region of interest" description="Disordered" evidence="5">
    <location>
        <begin position="312"/>
        <end position="355"/>
    </location>
</feature>
<evidence type="ECO:0000256" key="5">
    <source>
        <dbReference type="SAM" id="MobiDB-lite"/>
    </source>
</evidence>
<dbReference type="EMBL" id="JAULSV010000001">
    <property type="protein sequence ID" value="KAK0656465.1"/>
    <property type="molecule type" value="Genomic_DNA"/>
</dbReference>
<dbReference type="GO" id="GO:0031297">
    <property type="term" value="P:replication fork processing"/>
    <property type="evidence" value="ECO:0007669"/>
    <property type="project" value="TreeGrafter"/>
</dbReference>
<keyword evidence="4" id="KW-0539">Nucleus</keyword>
<feature type="compositionally biased region" description="Acidic residues" evidence="5">
    <location>
        <begin position="152"/>
        <end position="169"/>
    </location>
</feature>
<comment type="subcellular location">
    <subcellularLocation>
        <location evidence="2">Chromosome</location>
    </subcellularLocation>
    <subcellularLocation>
        <location evidence="1">Nucleus</location>
    </subcellularLocation>
</comment>
<dbReference type="GO" id="GO:0000712">
    <property type="term" value="P:resolution of meiotic recombination intermediates"/>
    <property type="evidence" value="ECO:0007669"/>
    <property type="project" value="TreeGrafter"/>
</dbReference>
<proteinExistence type="predicted"/>
<evidence type="ECO:0000256" key="4">
    <source>
        <dbReference type="ARBA" id="ARBA00023242"/>
    </source>
</evidence>
<feature type="region of interest" description="Disordered" evidence="5">
    <location>
        <begin position="498"/>
        <end position="519"/>
    </location>
</feature>
<dbReference type="Pfam" id="PF15511">
    <property type="entry name" value="CENP-T_C"/>
    <property type="match status" value="1"/>
</dbReference>
<gene>
    <name evidence="7" type="ORF">B0T16DRAFT_452026</name>
</gene>
<dbReference type="Proteomes" id="UP001174936">
    <property type="component" value="Unassembled WGS sequence"/>
</dbReference>
<accession>A0AA40CYN8</accession>
<feature type="compositionally biased region" description="Acidic residues" evidence="5">
    <location>
        <begin position="180"/>
        <end position="189"/>
    </location>
</feature>
<evidence type="ECO:0000313" key="7">
    <source>
        <dbReference type="EMBL" id="KAK0656465.1"/>
    </source>
</evidence>
<feature type="domain" description="CENP-T/Histone H4 histone fold" evidence="6">
    <location>
        <begin position="385"/>
        <end position="499"/>
    </location>
</feature>
<dbReference type="InterPro" id="IPR009072">
    <property type="entry name" value="Histone-fold"/>
</dbReference>
<feature type="compositionally biased region" description="Basic and acidic residues" evidence="5">
    <location>
        <begin position="324"/>
        <end position="334"/>
    </location>
</feature>
<dbReference type="AlphaFoldDB" id="A0AA40CYN8"/>
<reference evidence="7" key="1">
    <citation type="submission" date="2023-06" db="EMBL/GenBank/DDBJ databases">
        <title>Genome-scale phylogeny and comparative genomics of the fungal order Sordariales.</title>
        <authorList>
            <consortium name="Lawrence Berkeley National Laboratory"/>
            <person name="Hensen N."/>
            <person name="Bonometti L."/>
            <person name="Westerberg I."/>
            <person name="Brannstrom I.O."/>
            <person name="Guillou S."/>
            <person name="Cros-Aarteil S."/>
            <person name="Calhoun S."/>
            <person name="Haridas S."/>
            <person name="Kuo A."/>
            <person name="Mondo S."/>
            <person name="Pangilinan J."/>
            <person name="Riley R."/>
            <person name="Labutti K."/>
            <person name="Andreopoulos B."/>
            <person name="Lipzen A."/>
            <person name="Chen C."/>
            <person name="Yanf M."/>
            <person name="Daum C."/>
            <person name="Ng V."/>
            <person name="Clum A."/>
            <person name="Steindorff A."/>
            <person name="Ohm R."/>
            <person name="Martin F."/>
            <person name="Silar P."/>
            <person name="Natvig D."/>
            <person name="Lalanne C."/>
            <person name="Gautier V."/>
            <person name="Ament-Velasquez S.L."/>
            <person name="Kruys A."/>
            <person name="Hutchinson M.I."/>
            <person name="Powell A.J."/>
            <person name="Barry K."/>
            <person name="Miller A.N."/>
            <person name="Grigoriev I.V."/>
            <person name="Debuchy R."/>
            <person name="Gladieux P."/>
            <person name="Thoren M.H."/>
            <person name="Johannesson H."/>
        </authorList>
    </citation>
    <scope>NUCLEOTIDE SEQUENCE</scope>
    <source>
        <strain evidence="7">SMH2532-1</strain>
    </source>
</reference>
<evidence type="ECO:0000256" key="3">
    <source>
        <dbReference type="ARBA" id="ARBA00022454"/>
    </source>
</evidence>